<keyword evidence="2" id="KW-1185">Reference proteome</keyword>
<name>A0A9X1FCU2_9FLAO</name>
<reference evidence="1" key="1">
    <citation type="submission" date="2021-04" db="EMBL/GenBank/DDBJ databases">
        <authorList>
            <person name="Pira H."/>
            <person name="Risdian C."/>
            <person name="Wink J."/>
        </authorList>
    </citation>
    <scope>NUCLEOTIDE SEQUENCE</scope>
    <source>
        <strain evidence="1">WHY3</strain>
    </source>
</reference>
<comment type="caution">
    <text evidence="1">The sequence shown here is derived from an EMBL/GenBank/DDBJ whole genome shotgun (WGS) entry which is preliminary data.</text>
</comment>
<evidence type="ECO:0000313" key="2">
    <source>
        <dbReference type="Proteomes" id="UP001138894"/>
    </source>
</evidence>
<sequence>MVRVYVILVALEPGAFEHYCKEPKTFYETYQEANEQLELLVRTEQFNRSQLKIQKLWMTTKNN</sequence>
<evidence type="ECO:0000313" key="1">
    <source>
        <dbReference type="EMBL" id="MBV7270648.1"/>
    </source>
</evidence>
<organism evidence="1 2">
    <name type="scientific">Winogradskyella luteola</name>
    <dbReference type="NCBI Taxonomy" id="2828330"/>
    <lineage>
        <taxon>Bacteria</taxon>
        <taxon>Pseudomonadati</taxon>
        <taxon>Bacteroidota</taxon>
        <taxon>Flavobacteriia</taxon>
        <taxon>Flavobacteriales</taxon>
        <taxon>Flavobacteriaceae</taxon>
        <taxon>Winogradskyella</taxon>
    </lineage>
</organism>
<dbReference type="EMBL" id="JAGSPD010000020">
    <property type="protein sequence ID" value="MBV7270648.1"/>
    <property type="molecule type" value="Genomic_DNA"/>
</dbReference>
<proteinExistence type="predicted"/>
<dbReference type="AlphaFoldDB" id="A0A9X1FCU2"/>
<gene>
    <name evidence="1" type="ORF">KCG49_15775</name>
</gene>
<dbReference type="Proteomes" id="UP001138894">
    <property type="component" value="Unassembled WGS sequence"/>
</dbReference>
<dbReference type="RefSeq" id="WP_218547885.1">
    <property type="nucleotide sequence ID" value="NZ_JAGSPD010000020.1"/>
</dbReference>
<accession>A0A9X1FCU2</accession>
<protein>
    <submittedName>
        <fullName evidence="1">Uncharacterized protein</fullName>
    </submittedName>
</protein>